<dbReference type="Proteomes" id="UP001497516">
    <property type="component" value="Chromosome 10"/>
</dbReference>
<dbReference type="AlphaFoldDB" id="A0AAV2CVD3"/>
<evidence type="ECO:0000313" key="2">
    <source>
        <dbReference type="Proteomes" id="UP001497516"/>
    </source>
</evidence>
<sequence length="101" mass="11679">MIATLLRGRVVFTGSWAEMLDRIVTRVREKGSCGEIEASIWCWCVNAVWKERCRRVFGEQPRAAVVLAEQLREEVRLYAVARPEFQILLSKTISFCKCLDE</sequence>
<protein>
    <submittedName>
        <fullName evidence="1">Uncharacterized protein</fullName>
    </submittedName>
</protein>
<gene>
    <name evidence="1" type="ORF">LTRI10_LOCUS7014</name>
</gene>
<organism evidence="1 2">
    <name type="scientific">Linum trigynum</name>
    <dbReference type="NCBI Taxonomy" id="586398"/>
    <lineage>
        <taxon>Eukaryota</taxon>
        <taxon>Viridiplantae</taxon>
        <taxon>Streptophyta</taxon>
        <taxon>Embryophyta</taxon>
        <taxon>Tracheophyta</taxon>
        <taxon>Spermatophyta</taxon>
        <taxon>Magnoliopsida</taxon>
        <taxon>eudicotyledons</taxon>
        <taxon>Gunneridae</taxon>
        <taxon>Pentapetalae</taxon>
        <taxon>rosids</taxon>
        <taxon>fabids</taxon>
        <taxon>Malpighiales</taxon>
        <taxon>Linaceae</taxon>
        <taxon>Linum</taxon>
    </lineage>
</organism>
<evidence type="ECO:0000313" key="1">
    <source>
        <dbReference type="EMBL" id="CAL1359536.1"/>
    </source>
</evidence>
<proteinExistence type="predicted"/>
<accession>A0AAV2CVD3</accession>
<reference evidence="1 2" key="1">
    <citation type="submission" date="2024-04" db="EMBL/GenBank/DDBJ databases">
        <authorList>
            <person name="Fracassetti M."/>
        </authorList>
    </citation>
    <scope>NUCLEOTIDE SEQUENCE [LARGE SCALE GENOMIC DNA]</scope>
</reference>
<keyword evidence="2" id="KW-1185">Reference proteome</keyword>
<name>A0AAV2CVD3_9ROSI</name>
<dbReference type="EMBL" id="OZ034814">
    <property type="protein sequence ID" value="CAL1359536.1"/>
    <property type="molecule type" value="Genomic_DNA"/>
</dbReference>